<dbReference type="GO" id="GO:0005737">
    <property type="term" value="C:cytoplasm"/>
    <property type="evidence" value="ECO:0007669"/>
    <property type="project" value="UniProtKB-UniRule"/>
</dbReference>
<evidence type="ECO:0000256" key="3">
    <source>
        <dbReference type="ARBA" id="ARBA00022723"/>
    </source>
</evidence>
<dbReference type="SUPFAM" id="SSF51556">
    <property type="entry name" value="Metallo-dependent hydrolases"/>
    <property type="match status" value="1"/>
</dbReference>
<evidence type="ECO:0000313" key="11">
    <source>
        <dbReference type="Proteomes" id="UP000241848"/>
    </source>
</evidence>
<dbReference type="NCBIfam" id="TIGR01224">
    <property type="entry name" value="hutI"/>
    <property type="match status" value="1"/>
</dbReference>
<keyword evidence="3" id="KW-0479">Metal-binding</keyword>
<evidence type="ECO:0000256" key="5">
    <source>
        <dbReference type="ARBA" id="ARBA00022808"/>
    </source>
</evidence>
<accession>A0A2T2WDK3</accession>
<dbReference type="SUPFAM" id="SSF51338">
    <property type="entry name" value="Composite domain of metallo-dependent hydrolases"/>
    <property type="match status" value="1"/>
</dbReference>
<dbReference type="GO" id="GO:0019556">
    <property type="term" value="P:L-histidine catabolic process to glutamate and formamide"/>
    <property type="evidence" value="ECO:0007669"/>
    <property type="project" value="UniProtKB-UniRule"/>
</dbReference>
<keyword evidence="5" id="KW-0369">Histidine metabolism</keyword>
<dbReference type="EC" id="3.5.2.7" evidence="2 8"/>
<dbReference type="AlphaFoldDB" id="A0A2T2WDK3"/>
<evidence type="ECO:0000256" key="4">
    <source>
        <dbReference type="ARBA" id="ARBA00022801"/>
    </source>
</evidence>
<dbReference type="Gene3D" id="3.20.20.140">
    <property type="entry name" value="Metal-dependent hydrolases"/>
    <property type="match status" value="1"/>
</dbReference>
<dbReference type="PANTHER" id="PTHR42752">
    <property type="entry name" value="IMIDAZOLONEPROPIONASE"/>
    <property type="match status" value="1"/>
</dbReference>
<feature type="domain" description="Amidohydrolase-related" evidence="9">
    <location>
        <begin position="64"/>
        <end position="402"/>
    </location>
</feature>
<comment type="caution">
    <text evidence="10">The sequence shown here is derived from an EMBL/GenBank/DDBJ whole genome shotgun (WGS) entry which is preliminary data.</text>
</comment>
<proteinExistence type="predicted"/>
<evidence type="ECO:0000259" key="9">
    <source>
        <dbReference type="Pfam" id="PF01979"/>
    </source>
</evidence>
<keyword evidence="7" id="KW-0408">Iron</keyword>
<dbReference type="Pfam" id="PF01979">
    <property type="entry name" value="Amidohydro_1"/>
    <property type="match status" value="1"/>
</dbReference>
<dbReference type="PANTHER" id="PTHR42752:SF1">
    <property type="entry name" value="IMIDAZOLONEPROPIONASE-RELATED"/>
    <property type="match status" value="1"/>
</dbReference>
<dbReference type="EMBL" id="PXYV01000069">
    <property type="protein sequence ID" value="PSR20322.1"/>
    <property type="molecule type" value="Genomic_DNA"/>
</dbReference>
<evidence type="ECO:0000256" key="6">
    <source>
        <dbReference type="ARBA" id="ARBA00022833"/>
    </source>
</evidence>
<evidence type="ECO:0000313" key="10">
    <source>
        <dbReference type="EMBL" id="PSR20322.1"/>
    </source>
</evidence>
<gene>
    <name evidence="10" type="primary">hutI</name>
    <name evidence="10" type="ORF">C7B45_15440</name>
</gene>
<dbReference type="Proteomes" id="UP000241848">
    <property type="component" value="Unassembled WGS sequence"/>
</dbReference>
<name>A0A2T2WDK3_9FIRM</name>
<reference evidence="10 11" key="1">
    <citation type="journal article" date="2014" name="BMC Genomics">
        <title>Comparison of environmental and isolate Sulfobacillus genomes reveals diverse carbon, sulfur, nitrogen, and hydrogen metabolisms.</title>
        <authorList>
            <person name="Justice N.B."/>
            <person name="Norman A."/>
            <person name="Brown C.T."/>
            <person name="Singh A."/>
            <person name="Thomas B.C."/>
            <person name="Banfield J.F."/>
        </authorList>
    </citation>
    <scope>NUCLEOTIDE SEQUENCE [LARGE SCALE GENOMIC DNA]</scope>
    <source>
        <strain evidence="10">AMDSBA3</strain>
    </source>
</reference>
<dbReference type="InterPro" id="IPR006680">
    <property type="entry name" value="Amidohydro-rel"/>
</dbReference>
<organism evidence="10 11">
    <name type="scientific">Sulfobacillus acidophilus</name>
    <dbReference type="NCBI Taxonomy" id="53633"/>
    <lineage>
        <taxon>Bacteria</taxon>
        <taxon>Bacillati</taxon>
        <taxon>Bacillota</taxon>
        <taxon>Clostridia</taxon>
        <taxon>Eubacteriales</taxon>
        <taxon>Clostridiales Family XVII. Incertae Sedis</taxon>
        <taxon>Sulfobacillus</taxon>
    </lineage>
</organism>
<evidence type="ECO:0000256" key="7">
    <source>
        <dbReference type="ARBA" id="ARBA00023004"/>
    </source>
</evidence>
<dbReference type="InterPro" id="IPR011059">
    <property type="entry name" value="Metal-dep_hydrolase_composite"/>
</dbReference>
<dbReference type="GO" id="GO:0046872">
    <property type="term" value="F:metal ion binding"/>
    <property type="evidence" value="ECO:0007669"/>
    <property type="project" value="UniProtKB-KW"/>
</dbReference>
<evidence type="ECO:0000256" key="8">
    <source>
        <dbReference type="NCBIfam" id="TIGR01224"/>
    </source>
</evidence>
<dbReference type="InterPro" id="IPR005920">
    <property type="entry name" value="HutI"/>
</dbReference>
<sequence length="403" mass="43578">MRTSIIHGRLYLDAIPSSKHLWQVEDDGAVITEDDRIVEVAPTRQVLQSGNSLGHVIDVEGRAVVPGFIDCHTHLPFAGWRSDEYVARLMGTSYESISRRKGGIARSSEQWAEASDDQIMEFTEQLAREALAWGTTVLEMKSGYGLTVAQEQRALAIIQALAARLPQPLVATGLFLHAVPPHSTDAQWLSQVKTELLPQSLHAGLISAVDAFIERTAFSPQQVLSVFTDLSGHVPIRLHTNQFSQMGGIDLAVQLRARSVEHVECLSPKEMDLLATHGIAAVVMPGAAFYRSAHAYAPARAIVDKGIRLALATDLNPGSSPVGNLPTVMALAVNLMDITPEEALAGVTREAAYVLGLEGHYGSIRPGFLGNLVVLDCPDIADIPYRIGHNPVKTVIIHGQPVL</sequence>
<protein>
    <recommendedName>
        <fullName evidence="2 8">Imidazolonepropionase</fullName>
        <ecNumber evidence="2 8">3.5.2.7</ecNumber>
    </recommendedName>
</protein>
<comment type="pathway">
    <text evidence="1">Amino-acid degradation.</text>
</comment>
<keyword evidence="6" id="KW-0862">Zinc</keyword>
<dbReference type="Gene3D" id="2.30.40.10">
    <property type="entry name" value="Urease, subunit C, domain 1"/>
    <property type="match status" value="1"/>
</dbReference>
<dbReference type="InterPro" id="IPR032466">
    <property type="entry name" value="Metal_Hydrolase"/>
</dbReference>
<evidence type="ECO:0000256" key="2">
    <source>
        <dbReference type="ARBA" id="ARBA00012864"/>
    </source>
</evidence>
<keyword evidence="4" id="KW-0378">Hydrolase</keyword>
<evidence type="ECO:0000256" key="1">
    <source>
        <dbReference type="ARBA" id="ARBA00005023"/>
    </source>
</evidence>
<dbReference type="GO" id="GO:0050480">
    <property type="term" value="F:imidazolonepropionase activity"/>
    <property type="evidence" value="ECO:0007669"/>
    <property type="project" value="UniProtKB-UniRule"/>
</dbReference>